<dbReference type="GO" id="GO:0006412">
    <property type="term" value="P:translation"/>
    <property type="evidence" value="ECO:0007669"/>
    <property type="project" value="InterPro"/>
</dbReference>
<evidence type="ECO:0000256" key="4">
    <source>
        <dbReference type="RuleBase" id="RU000559"/>
    </source>
</evidence>
<dbReference type="InterPro" id="IPR001857">
    <property type="entry name" value="Ribosomal_bL19"/>
</dbReference>
<dbReference type="InterPro" id="IPR008991">
    <property type="entry name" value="Translation_prot_SH3-like_sf"/>
</dbReference>
<sequence length="129" mass="14996">MDERKGWNIKAGDTIKVWQKIKEKDKYRLQMFDGLVLAVKHGTTAGGTFTVRKVASGVGVEKIFPLYSPLIDRIEITKRAKVRQAKLYHIRRKAAKEIQREMRNLRKVEVRLPKETEDKTEEENKETAS</sequence>
<dbReference type="GO" id="GO:0022625">
    <property type="term" value="C:cytosolic large ribosomal subunit"/>
    <property type="evidence" value="ECO:0007669"/>
    <property type="project" value="TreeGrafter"/>
</dbReference>
<evidence type="ECO:0000313" key="6">
    <source>
        <dbReference type="EMBL" id="OHA41584.1"/>
    </source>
</evidence>
<evidence type="ECO:0000256" key="2">
    <source>
        <dbReference type="ARBA" id="ARBA00022980"/>
    </source>
</evidence>
<feature type="compositionally biased region" description="Acidic residues" evidence="5">
    <location>
        <begin position="118"/>
        <end position="129"/>
    </location>
</feature>
<keyword evidence="2 6" id="KW-0689">Ribosomal protein</keyword>
<dbReference type="Gene3D" id="2.30.30.790">
    <property type="match status" value="1"/>
</dbReference>
<dbReference type="PANTHER" id="PTHR15680:SF9">
    <property type="entry name" value="LARGE RIBOSOMAL SUBUNIT PROTEIN BL19M"/>
    <property type="match status" value="1"/>
</dbReference>
<name>A0A1G2NZR4_9BACT</name>
<dbReference type="EMBL" id="MHSK01000031">
    <property type="protein sequence ID" value="OHA41584.1"/>
    <property type="molecule type" value="Genomic_DNA"/>
</dbReference>
<dbReference type="Pfam" id="PF01245">
    <property type="entry name" value="Ribosomal_L19"/>
    <property type="match status" value="1"/>
</dbReference>
<dbReference type="PIRSF" id="PIRSF002191">
    <property type="entry name" value="Ribosomal_L19"/>
    <property type="match status" value="1"/>
</dbReference>
<feature type="region of interest" description="Disordered" evidence="5">
    <location>
        <begin position="109"/>
        <end position="129"/>
    </location>
</feature>
<dbReference type="SUPFAM" id="SSF50104">
    <property type="entry name" value="Translation proteins SH3-like domain"/>
    <property type="match status" value="1"/>
</dbReference>
<gene>
    <name evidence="6" type="ORF">A3G52_02645</name>
</gene>
<comment type="caution">
    <text evidence="6">The sequence shown here is derived from an EMBL/GenBank/DDBJ whole genome shotgun (WGS) entry which is preliminary data.</text>
</comment>
<dbReference type="PANTHER" id="PTHR15680">
    <property type="entry name" value="RIBOSOMAL PROTEIN L19"/>
    <property type="match status" value="1"/>
</dbReference>
<comment type="similarity">
    <text evidence="1 4">Belongs to the bacterial ribosomal protein bL19 family.</text>
</comment>
<accession>A0A1G2NZR4</accession>
<organism evidence="6 7">
    <name type="scientific">Candidatus Taylorbacteria bacterium RIFCSPLOWO2_12_FULL_43_20</name>
    <dbReference type="NCBI Taxonomy" id="1802332"/>
    <lineage>
        <taxon>Bacteria</taxon>
        <taxon>Candidatus Tayloriibacteriota</taxon>
    </lineage>
</organism>
<dbReference type="Proteomes" id="UP000177269">
    <property type="component" value="Unassembled WGS sequence"/>
</dbReference>
<reference evidence="6 7" key="1">
    <citation type="journal article" date="2016" name="Nat. Commun.">
        <title>Thousands of microbial genomes shed light on interconnected biogeochemical processes in an aquifer system.</title>
        <authorList>
            <person name="Anantharaman K."/>
            <person name="Brown C.T."/>
            <person name="Hug L.A."/>
            <person name="Sharon I."/>
            <person name="Castelle C.J."/>
            <person name="Probst A.J."/>
            <person name="Thomas B.C."/>
            <person name="Singh A."/>
            <person name="Wilkins M.J."/>
            <person name="Karaoz U."/>
            <person name="Brodie E.L."/>
            <person name="Williams K.H."/>
            <person name="Hubbard S.S."/>
            <person name="Banfield J.F."/>
        </authorList>
    </citation>
    <scope>NUCLEOTIDE SEQUENCE [LARGE SCALE GENOMIC DNA]</scope>
</reference>
<evidence type="ECO:0000256" key="3">
    <source>
        <dbReference type="ARBA" id="ARBA00023274"/>
    </source>
</evidence>
<dbReference type="GO" id="GO:0003735">
    <property type="term" value="F:structural constituent of ribosome"/>
    <property type="evidence" value="ECO:0007669"/>
    <property type="project" value="InterPro"/>
</dbReference>
<evidence type="ECO:0000256" key="5">
    <source>
        <dbReference type="SAM" id="MobiDB-lite"/>
    </source>
</evidence>
<proteinExistence type="inferred from homology"/>
<evidence type="ECO:0000256" key="1">
    <source>
        <dbReference type="ARBA" id="ARBA00005781"/>
    </source>
</evidence>
<evidence type="ECO:0000313" key="7">
    <source>
        <dbReference type="Proteomes" id="UP000177269"/>
    </source>
</evidence>
<dbReference type="NCBIfam" id="TIGR01024">
    <property type="entry name" value="rplS_bact"/>
    <property type="match status" value="1"/>
</dbReference>
<comment type="function">
    <text evidence="4">This protein is located at the 30S-50S ribosomal subunit interface and may play a role in the structure and function of the aminoacyl-tRNA binding site.</text>
</comment>
<dbReference type="PRINTS" id="PR00061">
    <property type="entry name" value="RIBOSOMALL19"/>
</dbReference>
<dbReference type="AlphaFoldDB" id="A0A1G2NZR4"/>
<keyword evidence="3 4" id="KW-0687">Ribonucleoprotein</keyword>
<dbReference type="InterPro" id="IPR038657">
    <property type="entry name" value="Ribosomal_bL19_sf"/>
</dbReference>
<protein>
    <recommendedName>
        <fullName evidence="4">50S ribosomal protein L19</fullName>
    </recommendedName>
</protein>